<name>A0A934NND5_9NOCA</name>
<dbReference type="RefSeq" id="WP_199703101.1">
    <property type="nucleotide sequence ID" value="NZ_JAEMNV010000002.1"/>
</dbReference>
<dbReference type="PANTHER" id="PTHR30055">
    <property type="entry name" value="HTH-TYPE TRANSCRIPTIONAL REGULATOR RUTR"/>
    <property type="match status" value="1"/>
</dbReference>
<comment type="caution">
    <text evidence="6">The sequence shown here is derived from an EMBL/GenBank/DDBJ whole genome shotgun (WGS) entry which is preliminary data.</text>
</comment>
<evidence type="ECO:0000256" key="3">
    <source>
        <dbReference type="ARBA" id="ARBA00023163"/>
    </source>
</evidence>
<keyword evidence="7" id="KW-1185">Reference proteome</keyword>
<accession>A0A934NND5</accession>
<evidence type="ECO:0000256" key="2">
    <source>
        <dbReference type="ARBA" id="ARBA00023125"/>
    </source>
</evidence>
<evidence type="ECO:0000256" key="1">
    <source>
        <dbReference type="ARBA" id="ARBA00023015"/>
    </source>
</evidence>
<dbReference type="InterPro" id="IPR009057">
    <property type="entry name" value="Homeodomain-like_sf"/>
</dbReference>
<keyword evidence="2 4" id="KW-0238">DNA-binding</keyword>
<dbReference type="Proteomes" id="UP000655868">
    <property type="component" value="Unassembled WGS sequence"/>
</dbReference>
<evidence type="ECO:0000259" key="5">
    <source>
        <dbReference type="PROSITE" id="PS50977"/>
    </source>
</evidence>
<feature type="domain" description="HTH tetR-type" evidence="5">
    <location>
        <begin position="16"/>
        <end position="76"/>
    </location>
</feature>
<organism evidence="6 7">
    <name type="scientific">Antrihabitans stalagmiti</name>
    <dbReference type="NCBI Taxonomy" id="2799499"/>
    <lineage>
        <taxon>Bacteria</taxon>
        <taxon>Bacillati</taxon>
        <taxon>Actinomycetota</taxon>
        <taxon>Actinomycetes</taxon>
        <taxon>Mycobacteriales</taxon>
        <taxon>Nocardiaceae</taxon>
        <taxon>Antrihabitans</taxon>
    </lineage>
</organism>
<dbReference type="InterPro" id="IPR001647">
    <property type="entry name" value="HTH_TetR"/>
</dbReference>
<reference evidence="6" key="1">
    <citation type="submission" date="2020-12" db="EMBL/GenBank/DDBJ databases">
        <title>Antrihabitans popcorni sp. nov. and Antrihabitans auranticaus sp. nov., isolated from a larva cave.</title>
        <authorList>
            <person name="Lee S.D."/>
            <person name="Kim I.S."/>
        </authorList>
    </citation>
    <scope>NUCLEOTIDE SEQUENCE</scope>
    <source>
        <strain evidence="6">YC3-6</strain>
    </source>
</reference>
<dbReference type="GO" id="GO:0003700">
    <property type="term" value="F:DNA-binding transcription factor activity"/>
    <property type="evidence" value="ECO:0007669"/>
    <property type="project" value="TreeGrafter"/>
</dbReference>
<dbReference type="PANTHER" id="PTHR30055:SF234">
    <property type="entry name" value="HTH-TYPE TRANSCRIPTIONAL REGULATOR BETI"/>
    <property type="match status" value="1"/>
</dbReference>
<dbReference type="EMBL" id="JAEMNV010000002">
    <property type="protein sequence ID" value="MBJ8338408.1"/>
    <property type="molecule type" value="Genomic_DNA"/>
</dbReference>
<sequence length="203" mass="22138">MSNSVSRVPYQEAARSLLRDSVLDSMRELLGERDWNKITLSDISKRAGVSRQTLYNEFNSRLGLTQAYALRLADQFVDHVEGAIRSNEGNVRAAIAEGLQGFFMDSASEPLILSLLSGDVKPDLLRLITLDAGPLIVHARTRLADTFQNSWIDTSRANGERLATALVRLALSYIGIPPESFVDVAADLAALFGPYVDEVSAAG</sequence>
<dbReference type="Pfam" id="PF00440">
    <property type="entry name" value="TetR_N"/>
    <property type="match status" value="1"/>
</dbReference>
<dbReference type="Pfam" id="PF18556">
    <property type="entry name" value="TetR_C_35"/>
    <property type="match status" value="1"/>
</dbReference>
<feature type="DNA-binding region" description="H-T-H motif" evidence="4">
    <location>
        <begin position="39"/>
        <end position="58"/>
    </location>
</feature>
<evidence type="ECO:0000256" key="4">
    <source>
        <dbReference type="PROSITE-ProRule" id="PRU00335"/>
    </source>
</evidence>
<protein>
    <submittedName>
        <fullName evidence="6">TetR family transcriptional regulator</fullName>
    </submittedName>
</protein>
<dbReference type="SUPFAM" id="SSF46689">
    <property type="entry name" value="Homeodomain-like"/>
    <property type="match status" value="1"/>
</dbReference>
<dbReference type="AlphaFoldDB" id="A0A934NND5"/>
<proteinExistence type="predicted"/>
<gene>
    <name evidence="6" type="ORF">JGU71_05900</name>
</gene>
<keyword evidence="3" id="KW-0804">Transcription</keyword>
<dbReference type="InterPro" id="IPR040611">
    <property type="entry name" value="AlkX_C"/>
</dbReference>
<keyword evidence="1" id="KW-0805">Transcription regulation</keyword>
<evidence type="ECO:0000313" key="6">
    <source>
        <dbReference type="EMBL" id="MBJ8338408.1"/>
    </source>
</evidence>
<dbReference type="Gene3D" id="1.10.357.10">
    <property type="entry name" value="Tetracycline Repressor, domain 2"/>
    <property type="match status" value="1"/>
</dbReference>
<dbReference type="GO" id="GO:0000976">
    <property type="term" value="F:transcription cis-regulatory region binding"/>
    <property type="evidence" value="ECO:0007669"/>
    <property type="project" value="TreeGrafter"/>
</dbReference>
<evidence type="ECO:0000313" key="7">
    <source>
        <dbReference type="Proteomes" id="UP000655868"/>
    </source>
</evidence>
<dbReference type="PRINTS" id="PR00455">
    <property type="entry name" value="HTHTETR"/>
</dbReference>
<dbReference type="PROSITE" id="PS50977">
    <property type="entry name" value="HTH_TETR_2"/>
    <property type="match status" value="1"/>
</dbReference>
<dbReference type="InterPro" id="IPR050109">
    <property type="entry name" value="HTH-type_TetR-like_transc_reg"/>
</dbReference>